<reference evidence="9" key="1">
    <citation type="journal article" date="2019" name="Genome Biol. Evol.">
        <title>Plastid Genomes and Proteins Illuminate the Evolution of Eustigmatophyte Algae and Their Bacterial Endosymbionts.</title>
        <authorList>
            <person name="Sevcikova T."/>
            <person name="Yurchenko T."/>
            <person name="Fawley K.P."/>
            <person name="Amaral R."/>
            <person name="Strnad H."/>
            <person name="Santos L.M."/>
            <person name="Fawley M.W."/>
            <person name="Elias M."/>
        </authorList>
    </citation>
    <scope>NUCLEOTIDE SEQUENCE</scope>
</reference>
<protein>
    <recommendedName>
        <fullName evidence="7">DNA-directed RNA polymerase subunit</fullName>
        <ecNumber evidence="7">2.7.7.6</ecNumber>
    </recommendedName>
</protein>
<dbReference type="InterPro" id="IPR000722">
    <property type="entry name" value="RNA_pol_asu"/>
</dbReference>
<dbReference type="PANTHER" id="PTHR19376:SF54">
    <property type="entry name" value="DNA-DIRECTED RNA POLYMERASE SUBUNIT BETA"/>
    <property type="match status" value="1"/>
</dbReference>
<evidence type="ECO:0000256" key="7">
    <source>
        <dbReference type="RuleBase" id="RU004279"/>
    </source>
</evidence>
<dbReference type="GO" id="GO:0006351">
    <property type="term" value="P:DNA-templated transcription"/>
    <property type="evidence" value="ECO:0007669"/>
    <property type="project" value="InterPro"/>
</dbReference>
<dbReference type="AlphaFoldDB" id="A0A451FME5"/>
<keyword evidence="9" id="KW-0934">Plastid</keyword>
<dbReference type="Pfam" id="PF00623">
    <property type="entry name" value="RNA_pol_Rpb1_2"/>
    <property type="match status" value="2"/>
</dbReference>
<dbReference type="Gene3D" id="1.10.40.90">
    <property type="match status" value="1"/>
</dbReference>
<dbReference type="InterPro" id="IPR042102">
    <property type="entry name" value="RNA_pol_Rpb1_3_sf"/>
</dbReference>
<dbReference type="InterPro" id="IPR007080">
    <property type="entry name" value="RNA_pol_Rpb1_1"/>
</dbReference>
<dbReference type="InterPro" id="IPR044893">
    <property type="entry name" value="RNA_pol_Rpb1_clamp_domain"/>
</dbReference>
<dbReference type="Gene3D" id="1.10.274.100">
    <property type="entry name" value="RNA polymerase Rpb1, domain 3"/>
    <property type="match status" value="1"/>
</dbReference>
<comment type="catalytic activity">
    <reaction evidence="6 7">
        <text>RNA(n) + a ribonucleoside 5'-triphosphate = RNA(n+1) + diphosphate</text>
        <dbReference type="Rhea" id="RHEA:21248"/>
        <dbReference type="Rhea" id="RHEA-COMP:14527"/>
        <dbReference type="Rhea" id="RHEA-COMP:17342"/>
        <dbReference type="ChEBI" id="CHEBI:33019"/>
        <dbReference type="ChEBI" id="CHEBI:61557"/>
        <dbReference type="ChEBI" id="CHEBI:140395"/>
        <dbReference type="EC" id="2.7.7.6"/>
    </reaction>
</comment>
<dbReference type="EMBL" id="MK281454">
    <property type="protein sequence ID" value="QAA11573.1"/>
    <property type="molecule type" value="Genomic_DNA"/>
</dbReference>
<evidence type="ECO:0000256" key="3">
    <source>
        <dbReference type="ARBA" id="ARBA00022679"/>
    </source>
</evidence>
<dbReference type="EC" id="2.7.7.6" evidence="7"/>
<dbReference type="GO" id="GO:0003899">
    <property type="term" value="F:DNA-directed RNA polymerase activity"/>
    <property type="evidence" value="ECO:0007669"/>
    <property type="project" value="UniProtKB-EC"/>
</dbReference>
<dbReference type="GO" id="GO:0003677">
    <property type="term" value="F:DNA binding"/>
    <property type="evidence" value="ECO:0007669"/>
    <property type="project" value="InterPro"/>
</dbReference>
<evidence type="ECO:0000256" key="6">
    <source>
        <dbReference type="ARBA" id="ARBA00048552"/>
    </source>
</evidence>
<accession>A0A451FME5</accession>
<keyword evidence="2 7" id="KW-0240">DNA-directed RNA polymerase</keyword>
<evidence type="ECO:0000256" key="2">
    <source>
        <dbReference type="ARBA" id="ARBA00022478"/>
    </source>
</evidence>
<name>A0A451FME5_9STRA</name>
<dbReference type="PANTHER" id="PTHR19376">
    <property type="entry name" value="DNA-DIRECTED RNA POLYMERASE"/>
    <property type="match status" value="1"/>
</dbReference>
<sequence length="776" mass="88740">MFLKHKYKKSSRKFRKINLTHKDLFRRSSQDPLLINSSIERRRFEMVQIKLASPKTILQWSERKLPNGEIIGEILKPETMNYRTYKPEPSGLLCQKIFGPITSWECDCNLPKRVPKNRHKPVYCNVCWVELTDSRVRRHRMAYIALNFPASHIWYLKGSPSYLSIVLDIGVRELEKVVYFEEGTIKINEENGEAFFDIKDDEILNSKQIEKLHDSSKPKSIYDGVSKKALDNKQVGEILDQFMIENGNQIFNQDQTLNSSQISDAAKETEKSNEDHFLDLDLDFNSFIPPDPLEPLLGPNIDQIEELNWGEATLSWDPDIALRLEADENKIQGAESLLKALEAINLTVKIKNLRSDLIFSPPSKREKILRRIRILEGFLSSGMEPAWMILTVLPVLPAGLRPVFELPTGMYTSSEFNEHYRLIITRNNRLKRLQNKIAPFFLLQNEKLLLQSAIDDLLDNGKPTPLNQMIKNRPLRCLSDLFCGKEGRFRENLLGKRVDYSGRSVIVVGPGLGLDQCGLPYDMAIELFNPYILRLLSEFEMVGSLTSASEMLSHTTFPILWDILDFLSRIYLIVLNRAPTLHRFGIQAFQPVITTGRAIQLHPLVCPAFNADFDGDQMGVHLPLTLKTQSETYDRLLSANNFLSSATGRPLLTPSQDVVLGWYYLTAYNLPNNLSAYSYYQNFRDVIKAAEANQISVHSPVWVKYNGQLVGSSIKSSELRGKRVYNDGSILEIYEEIQIRRDEYGNILSCYLLTTAGRIVLNELIAAAIYAKPLRK</sequence>
<geneLocation type="plastid" evidence="9"/>
<dbReference type="Pfam" id="PF04997">
    <property type="entry name" value="RNA_pol_Rpb1_1"/>
    <property type="match status" value="1"/>
</dbReference>
<dbReference type="Gene3D" id="2.40.40.20">
    <property type="match status" value="1"/>
</dbReference>
<dbReference type="SMART" id="SM00663">
    <property type="entry name" value="RPOLA_N"/>
    <property type="match status" value="1"/>
</dbReference>
<evidence type="ECO:0000256" key="1">
    <source>
        <dbReference type="ARBA" id="ARBA00004026"/>
    </source>
</evidence>
<feature type="domain" description="RNA polymerase N-terminal" evidence="8">
    <location>
        <begin position="386"/>
        <end position="666"/>
    </location>
</feature>
<dbReference type="InterPro" id="IPR045867">
    <property type="entry name" value="DNA-dir_RpoC_beta_prime"/>
</dbReference>
<organism evidence="9">
    <name type="scientific">Eustigmatophyceae sp. Chic 10/23 P-6w</name>
    <dbReference type="NCBI Taxonomy" id="1446905"/>
    <lineage>
        <taxon>Eukaryota</taxon>
        <taxon>Sar</taxon>
        <taxon>Stramenopiles</taxon>
        <taxon>Ochrophyta</taxon>
        <taxon>Eustigmatophyceae</taxon>
    </lineage>
</organism>
<dbReference type="Gene3D" id="4.10.860.120">
    <property type="entry name" value="RNA polymerase II, clamp domain"/>
    <property type="match status" value="1"/>
</dbReference>
<keyword evidence="4 7" id="KW-0548">Nucleotidyltransferase</keyword>
<comment type="similarity">
    <text evidence="7">Belongs to the RNA polymerase beta' chain family.</text>
</comment>
<evidence type="ECO:0000313" key="9">
    <source>
        <dbReference type="EMBL" id="QAA11573.1"/>
    </source>
</evidence>
<keyword evidence="5 7" id="KW-0804">Transcription</keyword>
<evidence type="ECO:0000259" key="8">
    <source>
        <dbReference type="SMART" id="SM00663"/>
    </source>
</evidence>
<dbReference type="GO" id="GO:0000428">
    <property type="term" value="C:DNA-directed RNA polymerase complex"/>
    <property type="evidence" value="ECO:0007669"/>
    <property type="project" value="UniProtKB-KW"/>
</dbReference>
<dbReference type="SUPFAM" id="SSF64484">
    <property type="entry name" value="beta and beta-prime subunits of DNA dependent RNA-polymerase"/>
    <property type="match status" value="1"/>
</dbReference>
<comment type="function">
    <text evidence="1 7">DNA-dependent RNA polymerase catalyzes the transcription of DNA into RNA using the four ribonucleoside triphosphates as substrates.</text>
</comment>
<dbReference type="RefSeq" id="YP_009550641.1">
    <property type="nucleotide sequence ID" value="NC_040296.1"/>
</dbReference>
<gene>
    <name evidence="9" type="primary">rpoC1</name>
</gene>
<proteinExistence type="inferred from homology"/>
<dbReference type="InterPro" id="IPR006592">
    <property type="entry name" value="RNA_pol_N"/>
</dbReference>
<evidence type="ECO:0000256" key="5">
    <source>
        <dbReference type="ARBA" id="ARBA00023163"/>
    </source>
</evidence>
<keyword evidence="3 7" id="KW-0808">Transferase</keyword>
<evidence type="ECO:0000256" key="4">
    <source>
        <dbReference type="ARBA" id="ARBA00022695"/>
    </source>
</evidence>
<dbReference type="GeneID" id="38947670"/>